<feature type="transmembrane region" description="Helical" evidence="2">
    <location>
        <begin position="30"/>
        <end position="53"/>
    </location>
</feature>
<keyword evidence="4" id="KW-1185">Reference proteome</keyword>
<keyword evidence="2" id="KW-1133">Transmembrane helix</keyword>
<protein>
    <submittedName>
        <fullName evidence="3">Uncharacterized protein</fullName>
    </submittedName>
</protein>
<evidence type="ECO:0000256" key="2">
    <source>
        <dbReference type="SAM" id="Phobius"/>
    </source>
</evidence>
<keyword evidence="2" id="KW-0812">Transmembrane</keyword>
<accession>A0ABY8AEH6</accession>
<evidence type="ECO:0000313" key="3">
    <source>
        <dbReference type="EMBL" id="WEB43402.1"/>
    </source>
</evidence>
<dbReference type="Proteomes" id="UP001218629">
    <property type="component" value="Chromosome"/>
</dbReference>
<feature type="compositionally biased region" description="Basic and acidic residues" evidence="1">
    <location>
        <begin position="1"/>
        <end position="16"/>
    </location>
</feature>
<dbReference type="RefSeq" id="WP_159030910.1">
    <property type="nucleotide sequence ID" value="NZ_CP095749.1"/>
</dbReference>
<feature type="region of interest" description="Disordered" evidence="1">
    <location>
        <begin position="52"/>
        <end position="72"/>
    </location>
</feature>
<evidence type="ECO:0000313" key="4">
    <source>
        <dbReference type="Proteomes" id="UP001218629"/>
    </source>
</evidence>
<gene>
    <name evidence="3" type="ORF">MOV08_31770</name>
</gene>
<evidence type="ECO:0000256" key="1">
    <source>
        <dbReference type="SAM" id="MobiDB-lite"/>
    </source>
</evidence>
<sequence>MRRRGGERQGRPDGPERAGGGRLRGRRGTAFGVAVVVGVAALALLLVMCGAGGGHRDASRARTAPGIATGRR</sequence>
<feature type="region of interest" description="Disordered" evidence="1">
    <location>
        <begin position="1"/>
        <end position="25"/>
    </location>
</feature>
<dbReference type="EMBL" id="CP095749">
    <property type="protein sequence ID" value="WEB43402.1"/>
    <property type="molecule type" value="Genomic_DNA"/>
</dbReference>
<keyword evidence="2" id="KW-0472">Membrane</keyword>
<organism evidence="3 4">
    <name type="scientific">Streptomyces yunnanensis</name>
    <dbReference type="NCBI Taxonomy" id="156453"/>
    <lineage>
        <taxon>Bacteria</taxon>
        <taxon>Bacillati</taxon>
        <taxon>Actinomycetota</taxon>
        <taxon>Actinomycetes</taxon>
        <taxon>Kitasatosporales</taxon>
        <taxon>Streptomycetaceae</taxon>
        <taxon>Streptomyces</taxon>
    </lineage>
</organism>
<reference evidence="3 4" key="1">
    <citation type="submission" date="2022-03" db="EMBL/GenBank/DDBJ databases">
        <title>Streptomyces yunnanensis P86,complete genome.</title>
        <authorList>
            <person name="Chen S."/>
            <person name="Zhang Q."/>
        </authorList>
    </citation>
    <scope>NUCLEOTIDE SEQUENCE [LARGE SCALE GENOMIC DNA]</scope>
    <source>
        <strain evidence="3 4">P86</strain>
    </source>
</reference>
<name>A0ABY8AEH6_9ACTN</name>
<proteinExistence type="predicted"/>